<organism evidence="1 2">
    <name type="scientific">Streptomyces gamaensis</name>
    <dbReference type="NCBI Taxonomy" id="1763542"/>
    <lineage>
        <taxon>Bacteria</taxon>
        <taxon>Bacillati</taxon>
        <taxon>Actinomycetota</taxon>
        <taxon>Actinomycetes</taxon>
        <taxon>Kitasatosporales</taxon>
        <taxon>Streptomycetaceae</taxon>
        <taxon>Streptomyces</taxon>
    </lineage>
</organism>
<keyword evidence="2" id="KW-1185">Reference proteome</keyword>
<evidence type="ECO:0000313" key="1">
    <source>
        <dbReference type="EMBL" id="MFC5718612.1"/>
    </source>
</evidence>
<dbReference type="Gene3D" id="2.160.20.80">
    <property type="entry name" value="E3 ubiquitin-protein ligase SopA"/>
    <property type="match status" value="1"/>
</dbReference>
<sequence>MEFRDLGEKRSIQRPSIDYDDLDPYTGPVKGELSLSMVYIDSTDATGATAEGRISRSVLDRVRLTGTGLSSFDWDDTALKCADLSNARWSGIRLSRAELTGCRGIGWQLAASEAGDVYAEDCRFDMATINVEKVRGVVAFVRCSFKEATFAGRMDKMVFRDCDLSGAEFAASSAKGCDLRSSKLDGATGLLSLRGAIIDDTQTMEVAEQLAKEAGLTVNP</sequence>
<evidence type="ECO:0000313" key="2">
    <source>
        <dbReference type="Proteomes" id="UP001596083"/>
    </source>
</evidence>
<dbReference type="Proteomes" id="UP001596083">
    <property type="component" value="Unassembled WGS sequence"/>
</dbReference>
<proteinExistence type="predicted"/>
<dbReference type="Pfam" id="PF00805">
    <property type="entry name" value="Pentapeptide"/>
    <property type="match status" value="2"/>
</dbReference>
<dbReference type="InterPro" id="IPR001646">
    <property type="entry name" value="5peptide_repeat"/>
</dbReference>
<comment type="caution">
    <text evidence="1">The sequence shown here is derived from an EMBL/GenBank/DDBJ whole genome shotgun (WGS) entry which is preliminary data.</text>
</comment>
<accession>A0ABW0YT08</accession>
<dbReference type="EMBL" id="JBHSPB010000001">
    <property type="protein sequence ID" value="MFC5718612.1"/>
    <property type="molecule type" value="Genomic_DNA"/>
</dbReference>
<protein>
    <submittedName>
        <fullName evidence="1">Pentapeptide repeat-containing protein</fullName>
    </submittedName>
</protein>
<dbReference type="RefSeq" id="WP_390313580.1">
    <property type="nucleotide sequence ID" value="NZ_JBHSPB010000001.1"/>
</dbReference>
<dbReference type="SUPFAM" id="SSF141571">
    <property type="entry name" value="Pentapeptide repeat-like"/>
    <property type="match status" value="1"/>
</dbReference>
<gene>
    <name evidence="1" type="ORF">ACFP1Z_00250</name>
</gene>
<reference evidence="2" key="1">
    <citation type="journal article" date="2019" name="Int. J. Syst. Evol. Microbiol.">
        <title>The Global Catalogue of Microorganisms (GCM) 10K type strain sequencing project: providing services to taxonomists for standard genome sequencing and annotation.</title>
        <authorList>
            <consortium name="The Broad Institute Genomics Platform"/>
            <consortium name="The Broad Institute Genome Sequencing Center for Infectious Disease"/>
            <person name="Wu L."/>
            <person name="Ma J."/>
        </authorList>
    </citation>
    <scope>NUCLEOTIDE SEQUENCE [LARGE SCALE GENOMIC DNA]</scope>
    <source>
        <strain evidence="2">CGMCC 4.7304</strain>
    </source>
</reference>
<name>A0ABW0YT08_9ACTN</name>